<dbReference type="InterPro" id="IPR034391">
    <property type="entry name" value="AdoMet-like_SPASM_containing"/>
</dbReference>
<protein>
    <submittedName>
        <fullName evidence="9">Mycofactocin radical SAM maturase MftC</fullName>
        <ecNumber evidence="9">2.-.-.-</ecNumber>
    </submittedName>
</protein>
<dbReference type="InterPro" id="IPR013785">
    <property type="entry name" value="Aldolase_TIM"/>
</dbReference>
<dbReference type="InterPro" id="IPR050377">
    <property type="entry name" value="Radical_SAM_PqqE_MftC-like"/>
</dbReference>
<dbReference type="CDD" id="cd01335">
    <property type="entry name" value="Radical_SAM"/>
    <property type="match status" value="1"/>
</dbReference>
<dbReference type="GO" id="GO:0051536">
    <property type="term" value="F:iron-sulfur cluster binding"/>
    <property type="evidence" value="ECO:0007669"/>
    <property type="project" value="UniProtKB-KW"/>
</dbReference>
<dbReference type="OrthoDB" id="9763993at2"/>
<dbReference type="GO" id="GO:0046872">
    <property type="term" value="F:metal ion binding"/>
    <property type="evidence" value="ECO:0007669"/>
    <property type="project" value="UniProtKB-KW"/>
</dbReference>
<dbReference type="SFLD" id="SFLDS00029">
    <property type="entry name" value="Radical_SAM"/>
    <property type="match status" value="1"/>
</dbReference>
<keyword evidence="2" id="KW-0004">4Fe-4S</keyword>
<dbReference type="InterPro" id="IPR058240">
    <property type="entry name" value="rSAM_sf"/>
</dbReference>
<dbReference type="EC" id="2.-.-.-" evidence="9"/>
<dbReference type="CDD" id="cd21109">
    <property type="entry name" value="SPASM"/>
    <property type="match status" value="1"/>
</dbReference>
<evidence type="ECO:0000256" key="1">
    <source>
        <dbReference type="ARBA" id="ARBA00001966"/>
    </source>
</evidence>
<keyword evidence="10" id="KW-1185">Reference proteome</keyword>
<keyword evidence="5" id="KW-0408">Iron</keyword>
<accession>A0A2W1JN27</accession>
<keyword evidence="3" id="KW-0949">S-adenosyl-L-methionine</keyword>
<dbReference type="PANTHER" id="PTHR11228:SF7">
    <property type="entry name" value="PQQA PEPTIDE CYCLASE"/>
    <property type="match status" value="1"/>
</dbReference>
<reference evidence="9 10" key="1">
    <citation type="journal article" date="2018" name="Sci. Rep.">
        <title>A novel species of the marine cyanobacterium Acaryochloris with a unique pigment content and lifestyle.</title>
        <authorList>
            <person name="Partensky F."/>
            <person name="Six C."/>
            <person name="Ratin M."/>
            <person name="Garczarek L."/>
            <person name="Vaulot D."/>
            <person name="Probert I."/>
            <person name="Calteau A."/>
            <person name="Gourvil P."/>
            <person name="Marie D."/>
            <person name="Grebert T."/>
            <person name="Bouchier C."/>
            <person name="Le Panse S."/>
            <person name="Gachenot M."/>
            <person name="Rodriguez F."/>
            <person name="Garrido J.L."/>
        </authorList>
    </citation>
    <scope>NUCLEOTIDE SEQUENCE [LARGE SCALE GENOMIC DNA]</scope>
    <source>
        <strain evidence="9 10">RCC1774</strain>
    </source>
</reference>
<dbReference type="SUPFAM" id="SSF102114">
    <property type="entry name" value="Radical SAM enzymes"/>
    <property type="match status" value="1"/>
</dbReference>
<evidence type="ECO:0000256" key="4">
    <source>
        <dbReference type="ARBA" id="ARBA00022723"/>
    </source>
</evidence>
<keyword evidence="4" id="KW-0479">Metal-binding</keyword>
<evidence type="ECO:0000256" key="3">
    <source>
        <dbReference type="ARBA" id="ARBA00022691"/>
    </source>
</evidence>
<name>A0A2W1JN27_9CYAN</name>
<proteinExistence type="predicted"/>
<comment type="caution">
    <text evidence="9">The sequence shown here is derived from an EMBL/GenBank/DDBJ whole genome shotgun (WGS) entry which is preliminary data.</text>
</comment>
<dbReference type="SFLD" id="SFLDG01067">
    <property type="entry name" value="SPASM/twitch_domain_containing"/>
    <property type="match status" value="1"/>
</dbReference>
<dbReference type="Pfam" id="PF04055">
    <property type="entry name" value="Radical_SAM"/>
    <property type="match status" value="1"/>
</dbReference>
<keyword evidence="9" id="KW-0808">Transferase</keyword>
<feature type="domain" description="Radical SAM core" evidence="7">
    <location>
        <begin position="57"/>
        <end position="186"/>
    </location>
</feature>
<organism evidence="9 10">
    <name type="scientific">Acaryochloris thomasi RCC1774</name>
    <dbReference type="NCBI Taxonomy" id="1764569"/>
    <lineage>
        <taxon>Bacteria</taxon>
        <taxon>Bacillati</taxon>
        <taxon>Cyanobacteriota</taxon>
        <taxon>Cyanophyceae</taxon>
        <taxon>Acaryochloridales</taxon>
        <taxon>Acaryochloridaceae</taxon>
        <taxon>Acaryochloris</taxon>
        <taxon>Acaryochloris thomasi</taxon>
    </lineage>
</organism>
<dbReference type="GO" id="GO:0016740">
    <property type="term" value="F:transferase activity"/>
    <property type="evidence" value="ECO:0007669"/>
    <property type="project" value="UniProtKB-KW"/>
</dbReference>
<feature type="domain" description="4Fe4S-binding SPASM" evidence="8">
    <location>
        <begin position="254"/>
        <end position="326"/>
    </location>
</feature>
<evidence type="ECO:0000313" key="9">
    <source>
        <dbReference type="EMBL" id="PZD74626.1"/>
    </source>
</evidence>
<dbReference type="InterPro" id="IPR007197">
    <property type="entry name" value="rSAM"/>
</dbReference>
<evidence type="ECO:0000256" key="2">
    <source>
        <dbReference type="ARBA" id="ARBA00022485"/>
    </source>
</evidence>
<evidence type="ECO:0000256" key="6">
    <source>
        <dbReference type="ARBA" id="ARBA00023014"/>
    </source>
</evidence>
<sequence length="345" mass="39445">MNTIYTNSFLSYLKRHWLASVQFLTPLKLINAAIAFTEMKLGRLRCKSVPITYRIDPSTACNIRCPGCSAHTETTTEKRLLSLDDFKKIVNKIKRFSIRTALYDSGEPLLNKDIYKMIAYASDQGIGTSISTNFTLFNPERDLDQLLESRLTVLQPDLDGITQETYGQYRIGGEVDAVKTNIEAVVQGKKEAGTKYPIVEPQMIMFEHLMAEKEEIETYLEEIGVDKFTWKPDDWGFNPAQIEDAQNDKSSGRCLWVYLSMMVRPDGNVYPCCGRGLNRFSYGNILEESIDEIWNNKYYQFSRKLFTTGPDLEFDPEMEDLPCHQCTMFSKTRVMKPNPTKDGGA</sequence>
<evidence type="ECO:0000256" key="5">
    <source>
        <dbReference type="ARBA" id="ARBA00023004"/>
    </source>
</evidence>
<dbReference type="Pfam" id="PF13186">
    <property type="entry name" value="SPASM"/>
    <property type="match status" value="1"/>
</dbReference>
<dbReference type="AlphaFoldDB" id="A0A2W1JN27"/>
<evidence type="ECO:0000313" key="10">
    <source>
        <dbReference type="Proteomes" id="UP000248857"/>
    </source>
</evidence>
<dbReference type="RefSeq" id="WP_110984885.1">
    <property type="nucleotide sequence ID" value="NZ_CAWNWM010000002.1"/>
</dbReference>
<dbReference type="Proteomes" id="UP000248857">
    <property type="component" value="Unassembled WGS sequence"/>
</dbReference>
<keyword evidence="6" id="KW-0411">Iron-sulfur</keyword>
<dbReference type="InterPro" id="IPR023885">
    <property type="entry name" value="4Fe4S-binding_SPASM_dom"/>
</dbReference>
<dbReference type="SFLD" id="SFLDG01387">
    <property type="entry name" value="BtrN-like_SPASM_domain_contain"/>
    <property type="match status" value="1"/>
</dbReference>
<dbReference type="Gene3D" id="3.20.20.70">
    <property type="entry name" value="Aldolase class I"/>
    <property type="match status" value="1"/>
</dbReference>
<comment type="cofactor">
    <cofactor evidence="1">
        <name>[4Fe-4S] cluster</name>
        <dbReference type="ChEBI" id="CHEBI:49883"/>
    </cofactor>
</comment>
<evidence type="ECO:0000259" key="7">
    <source>
        <dbReference type="Pfam" id="PF04055"/>
    </source>
</evidence>
<gene>
    <name evidence="9" type="primary">mftC_1</name>
    <name evidence="9" type="ORF">C1752_00921</name>
</gene>
<dbReference type="PANTHER" id="PTHR11228">
    <property type="entry name" value="RADICAL SAM DOMAIN PROTEIN"/>
    <property type="match status" value="1"/>
</dbReference>
<dbReference type="EMBL" id="PQWO01000002">
    <property type="protein sequence ID" value="PZD74626.1"/>
    <property type="molecule type" value="Genomic_DNA"/>
</dbReference>
<evidence type="ECO:0000259" key="8">
    <source>
        <dbReference type="Pfam" id="PF13186"/>
    </source>
</evidence>